<dbReference type="AlphaFoldDB" id="A0A5C8G0B4"/>
<accession>A0A5C8G0B4</accession>
<organism evidence="1 2">
    <name type="scientific">Brachyspira aalborgi</name>
    <dbReference type="NCBI Taxonomy" id="29522"/>
    <lineage>
        <taxon>Bacteria</taxon>
        <taxon>Pseudomonadati</taxon>
        <taxon>Spirochaetota</taxon>
        <taxon>Spirochaetia</taxon>
        <taxon>Brachyspirales</taxon>
        <taxon>Brachyspiraceae</taxon>
        <taxon>Brachyspira</taxon>
    </lineage>
</organism>
<comment type="caution">
    <text evidence="1">The sequence shown here is derived from an EMBL/GenBank/DDBJ whole genome shotgun (WGS) entry which is preliminary data.</text>
</comment>
<sequence>MKIEEELFKKAIELIANNPGLLAELGDMPNIKFPTKGEKVFWNDLANYNGWRIQQNTLFKNCRILDPNNVRRAWGGMAAMEKIFEKLVNGNK</sequence>
<evidence type="ECO:0000313" key="2">
    <source>
        <dbReference type="Proteomes" id="UP000322327"/>
    </source>
</evidence>
<evidence type="ECO:0000313" key="1">
    <source>
        <dbReference type="EMBL" id="TXJ55453.1"/>
    </source>
</evidence>
<proteinExistence type="predicted"/>
<protein>
    <submittedName>
        <fullName evidence="1">Uncharacterized protein</fullName>
    </submittedName>
</protein>
<dbReference type="RefSeq" id="WP_147531192.1">
    <property type="nucleotide sequence ID" value="NZ_SAYI01000018.1"/>
</dbReference>
<name>A0A5C8G0B4_9SPIR</name>
<dbReference type="Proteomes" id="UP000322327">
    <property type="component" value="Unassembled WGS sequence"/>
</dbReference>
<gene>
    <name evidence="1" type="ORF">EPJ76_07650</name>
</gene>
<reference evidence="1 2" key="1">
    <citation type="journal article" date="1992" name="Lakartidningen">
        <title>[Penicillin V and not amoxicillin is the first choice preparation in acute otitis].</title>
        <authorList>
            <person name="Kamme C."/>
            <person name="Lundgren K."/>
            <person name="Prellner K."/>
        </authorList>
    </citation>
    <scope>NUCLEOTIDE SEQUENCE [LARGE SCALE GENOMIC DNA]</scope>
    <source>
        <strain evidence="1 2">PC3053II</strain>
    </source>
</reference>
<dbReference type="EMBL" id="SAYI01000018">
    <property type="protein sequence ID" value="TXJ55453.1"/>
    <property type="molecule type" value="Genomic_DNA"/>
</dbReference>